<sequence>MSLNISIVIPLLNESESLPELEAWIRKVMEAHQFSYEVIFVDDGSTDNSWDIIQNLTQLNPNIKGIKFRRNYGKSAGLNEGFKAATGDVVFTMDADLQDSPDELPEMYRMVIEDGYDLVSGWKKKRFDSFIKNNTSKIYNWTTRKMSGIQLHGFNCGLKAYRKAVVKNIEVYGEMHRYIPVIANNAGFTKIGEKAVKHQARIHGTTKFGSARFIRGPLDLLSIMFVGRFGKRPMHLFGLWGGVLFMLGFFSAAVIGIYKLYYVSLGKVAPLVTNSPYFYIALTCMIMGTQLFLAGFLAELVARNAPNRNKYGVDEFLGL</sequence>
<keyword evidence="2" id="KW-0328">Glycosyltransferase</keyword>
<evidence type="ECO:0000313" key="10">
    <source>
        <dbReference type="EMBL" id="BDS12566.1"/>
    </source>
</evidence>
<proteinExistence type="predicted"/>
<keyword evidence="7 8" id="KW-0472">Membrane</keyword>
<evidence type="ECO:0000256" key="4">
    <source>
        <dbReference type="ARBA" id="ARBA00022692"/>
    </source>
</evidence>
<evidence type="ECO:0000256" key="7">
    <source>
        <dbReference type="ARBA" id="ARBA00023136"/>
    </source>
</evidence>
<organism evidence="10 11">
    <name type="scientific">Aureispira anguillae</name>
    <dbReference type="NCBI Taxonomy" id="2864201"/>
    <lineage>
        <taxon>Bacteria</taxon>
        <taxon>Pseudomonadati</taxon>
        <taxon>Bacteroidota</taxon>
        <taxon>Saprospiria</taxon>
        <taxon>Saprospirales</taxon>
        <taxon>Saprospiraceae</taxon>
        <taxon>Aureispira</taxon>
    </lineage>
</organism>
<dbReference type="GO" id="GO:0099621">
    <property type="term" value="F:undecaprenyl-phosphate 4-deoxy-4-formamido-L-arabinose transferase activity"/>
    <property type="evidence" value="ECO:0007669"/>
    <property type="project" value="TreeGrafter"/>
</dbReference>
<dbReference type="InterPro" id="IPR001173">
    <property type="entry name" value="Glyco_trans_2-like"/>
</dbReference>
<name>A0A916DUV8_9BACT</name>
<feature type="transmembrane region" description="Helical" evidence="8">
    <location>
        <begin position="278"/>
        <end position="302"/>
    </location>
</feature>
<dbReference type="Gene3D" id="3.90.550.10">
    <property type="entry name" value="Spore Coat Polysaccharide Biosynthesis Protein SpsA, Chain A"/>
    <property type="match status" value="1"/>
</dbReference>
<evidence type="ECO:0000256" key="2">
    <source>
        <dbReference type="ARBA" id="ARBA00022676"/>
    </source>
</evidence>
<dbReference type="GO" id="GO:0005886">
    <property type="term" value="C:plasma membrane"/>
    <property type="evidence" value="ECO:0007669"/>
    <property type="project" value="TreeGrafter"/>
</dbReference>
<dbReference type="RefSeq" id="WP_264787929.1">
    <property type="nucleotide sequence ID" value="NZ_AP026867.1"/>
</dbReference>
<dbReference type="SUPFAM" id="SSF53448">
    <property type="entry name" value="Nucleotide-diphospho-sugar transferases"/>
    <property type="match status" value="1"/>
</dbReference>
<dbReference type="KEGG" id="aup:AsAng_0032890"/>
<evidence type="ECO:0000256" key="8">
    <source>
        <dbReference type="SAM" id="Phobius"/>
    </source>
</evidence>
<evidence type="ECO:0000313" key="11">
    <source>
        <dbReference type="Proteomes" id="UP001060919"/>
    </source>
</evidence>
<evidence type="ECO:0000256" key="3">
    <source>
        <dbReference type="ARBA" id="ARBA00022679"/>
    </source>
</evidence>
<keyword evidence="3" id="KW-0808">Transferase</keyword>
<dbReference type="AlphaFoldDB" id="A0A916DUV8"/>
<keyword evidence="5" id="KW-0448">Lipopolysaccharide biosynthesis</keyword>
<evidence type="ECO:0000259" key="9">
    <source>
        <dbReference type="Pfam" id="PF00535"/>
    </source>
</evidence>
<protein>
    <submittedName>
        <fullName evidence="10">Glycosyltransferase family 2 protein</fullName>
    </submittedName>
</protein>
<reference evidence="10" key="1">
    <citation type="submission" date="2022-09" db="EMBL/GenBank/DDBJ databases">
        <title>Aureispira anguillicida sp. nov., isolated from Leptocephalus of Japanese eel Anguilla japonica.</title>
        <authorList>
            <person name="Yuasa K."/>
            <person name="Mekata T."/>
            <person name="Ikunari K."/>
        </authorList>
    </citation>
    <scope>NUCLEOTIDE SEQUENCE</scope>
    <source>
        <strain evidence="10">EL160426</strain>
    </source>
</reference>
<dbReference type="InterPro" id="IPR050256">
    <property type="entry name" value="Glycosyltransferase_2"/>
</dbReference>
<dbReference type="PANTHER" id="PTHR48090:SF3">
    <property type="entry name" value="UNDECAPRENYL-PHOSPHATE 4-DEOXY-4-FORMAMIDO-L-ARABINOSE TRANSFERASE"/>
    <property type="match status" value="1"/>
</dbReference>
<evidence type="ECO:0000256" key="1">
    <source>
        <dbReference type="ARBA" id="ARBA00022475"/>
    </source>
</evidence>
<dbReference type="Pfam" id="PF00535">
    <property type="entry name" value="Glycos_transf_2"/>
    <property type="match status" value="1"/>
</dbReference>
<feature type="domain" description="Glycosyltransferase 2-like" evidence="9">
    <location>
        <begin position="6"/>
        <end position="168"/>
    </location>
</feature>
<keyword evidence="11" id="KW-1185">Reference proteome</keyword>
<dbReference type="InterPro" id="IPR029044">
    <property type="entry name" value="Nucleotide-diphossugar_trans"/>
</dbReference>
<keyword evidence="1" id="KW-1003">Cell membrane</keyword>
<dbReference type="CDD" id="cd04187">
    <property type="entry name" value="DPM1_like_bac"/>
    <property type="match status" value="1"/>
</dbReference>
<feature type="transmembrane region" description="Helical" evidence="8">
    <location>
        <begin position="237"/>
        <end position="258"/>
    </location>
</feature>
<keyword evidence="6 8" id="KW-1133">Transmembrane helix</keyword>
<dbReference type="GO" id="GO:0009103">
    <property type="term" value="P:lipopolysaccharide biosynthetic process"/>
    <property type="evidence" value="ECO:0007669"/>
    <property type="project" value="UniProtKB-KW"/>
</dbReference>
<keyword evidence="4 8" id="KW-0812">Transmembrane</keyword>
<dbReference type="PANTHER" id="PTHR48090">
    <property type="entry name" value="UNDECAPRENYL-PHOSPHATE 4-DEOXY-4-FORMAMIDO-L-ARABINOSE TRANSFERASE-RELATED"/>
    <property type="match status" value="1"/>
</dbReference>
<evidence type="ECO:0000256" key="5">
    <source>
        <dbReference type="ARBA" id="ARBA00022985"/>
    </source>
</evidence>
<gene>
    <name evidence="10" type="ORF">AsAng_0032890</name>
</gene>
<accession>A0A916DUV8</accession>
<evidence type="ECO:0000256" key="6">
    <source>
        <dbReference type="ARBA" id="ARBA00022989"/>
    </source>
</evidence>
<dbReference type="Proteomes" id="UP001060919">
    <property type="component" value="Chromosome"/>
</dbReference>
<dbReference type="EMBL" id="AP026867">
    <property type="protein sequence ID" value="BDS12566.1"/>
    <property type="molecule type" value="Genomic_DNA"/>
</dbReference>